<name>A0A409W276_9AGAR</name>
<dbReference type="Pfam" id="PF21000">
    <property type="entry name" value="RMI1_N_N"/>
    <property type="match status" value="1"/>
</dbReference>
<feature type="compositionally biased region" description="Low complexity" evidence="3">
    <location>
        <begin position="418"/>
        <end position="427"/>
    </location>
</feature>
<dbReference type="InterPro" id="IPR049363">
    <property type="entry name" value="RMI1_N"/>
</dbReference>
<dbReference type="GO" id="GO:0031422">
    <property type="term" value="C:RecQ family helicase-topoisomerase III complex"/>
    <property type="evidence" value="ECO:0007669"/>
    <property type="project" value="TreeGrafter"/>
</dbReference>
<comment type="similarity">
    <text evidence="1">Belongs to the RMI1 family.</text>
</comment>
<dbReference type="Proteomes" id="UP000284706">
    <property type="component" value="Unassembled WGS sequence"/>
</dbReference>
<gene>
    <name evidence="6" type="ORF">CVT26_004084</name>
</gene>
<accession>A0A409W276</accession>
<dbReference type="GO" id="GO:0016604">
    <property type="term" value="C:nuclear body"/>
    <property type="evidence" value="ECO:0007669"/>
    <property type="project" value="TreeGrafter"/>
</dbReference>
<keyword evidence="7" id="KW-1185">Reference proteome</keyword>
<dbReference type="Pfam" id="PF02226">
    <property type="entry name" value="Pico_P1A"/>
    <property type="match status" value="1"/>
</dbReference>
<feature type="region of interest" description="Disordered" evidence="3">
    <location>
        <begin position="276"/>
        <end position="329"/>
    </location>
</feature>
<organism evidence="6 7">
    <name type="scientific">Gymnopilus dilepis</name>
    <dbReference type="NCBI Taxonomy" id="231916"/>
    <lineage>
        <taxon>Eukaryota</taxon>
        <taxon>Fungi</taxon>
        <taxon>Dikarya</taxon>
        <taxon>Basidiomycota</taxon>
        <taxon>Agaricomycotina</taxon>
        <taxon>Agaricomycetes</taxon>
        <taxon>Agaricomycetidae</taxon>
        <taxon>Agaricales</taxon>
        <taxon>Agaricineae</taxon>
        <taxon>Hymenogastraceae</taxon>
        <taxon>Gymnopilus</taxon>
    </lineage>
</organism>
<feature type="compositionally biased region" description="Polar residues" evidence="3">
    <location>
        <begin position="538"/>
        <end position="550"/>
    </location>
</feature>
<evidence type="ECO:0000259" key="4">
    <source>
        <dbReference type="Pfam" id="PF08585"/>
    </source>
</evidence>
<dbReference type="PANTHER" id="PTHR14790:SF15">
    <property type="entry name" value="RECQ-MEDIATED GENOME INSTABILITY PROTEIN 1"/>
    <property type="match status" value="1"/>
</dbReference>
<feature type="domain" description="RMI1 N-terminal" evidence="5">
    <location>
        <begin position="16"/>
        <end position="63"/>
    </location>
</feature>
<feature type="compositionally biased region" description="Polar residues" evidence="3">
    <location>
        <begin position="309"/>
        <end position="320"/>
    </location>
</feature>
<dbReference type="STRING" id="231916.A0A409W276"/>
<evidence type="ECO:0000256" key="2">
    <source>
        <dbReference type="ARBA" id="ARBA00018987"/>
    </source>
</evidence>
<dbReference type="InterPro" id="IPR042470">
    <property type="entry name" value="RMI1_N_C_sf"/>
</dbReference>
<dbReference type="InParanoid" id="A0A409W276"/>
<feature type="region of interest" description="Disordered" evidence="3">
    <location>
        <begin position="359"/>
        <end position="446"/>
    </location>
</feature>
<dbReference type="PANTHER" id="PTHR14790">
    <property type="entry name" value="RECQ-MEDIATED GENOME INSTABILITY PROTEIN 1 RMI1"/>
    <property type="match status" value="1"/>
</dbReference>
<evidence type="ECO:0000259" key="5">
    <source>
        <dbReference type="Pfam" id="PF21000"/>
    </source>
</evidence>
<reference evidence="6 7" key="1">
    <citation type="journal article" date="2018" name="Evol. Lett.">
        <title>Horizontal gene cluster transfer increased hallucinogenic mushroom diversity.</title>
        <authorList>
            <person name="Reynolds H.T."/>
            <person name="Vijayakumar V."/>
            <person name="Gluck-Thaler E."/>
            <person name="Korotkin H.B."/>
            <person name="Matheny P.B."/>
            <person name="Slot J.C."/>
        </authorList>
    </citation>
    <scope>NUCLEOTIDE SEQUENCE [LARGE SCALE GENOMIC DNA]</scope>
    <source>
        <strain evidence="6 7">SRW20</strain>
    </source>
</reference>
<dbReference type="InterPro" id="IPR013894">
    <property type="entry name" value="RMI1_OB"/>
</dbReference>
<evidence type="ECO:0000256" key="3">
    <source>
        <dbReference type="SAM" id="MobiDB-lite"/>
    </source>
</evidence>
<dbReference type="InterPro" id="IPR003138">
    <property type="entry name" value="Pico_P1A"/>
</dbReference>
<evidence type="ECO:0000313" key="6">
    <source>
        <dbReference type="EMBL" id="PPQ72610.1"/>
    </source>
</evidence>
<proteinExistence type="inferred from homology"/>
<dbReference type="GO" id="GO:0000712">
    <property type="term" value="P:resolution of meiotic recombination intermediates"/>
    <property type="evidence" value="ECO:0007669"/>
    <property type="project" value="TreeGrafter"/>
</dbReference>
<feature type="compositionally biased region" description="Acidic residues" evidence="3">
    <location>
        <begin position="502"/>
        <end position="513"/>
    </location>
</feature>
<feature type="domain" description="RecQ mediated genome instability protein 1 OB-fold" evidence="4">
    <location>
        <begin position="78"/>
        <end position="211"/>
    </location>
</feature>
<dbReference type="AlphaFoldDB" id="A0A409W276"/>
<dbReference type="GO" id="GO:0000724">
    <property type="term" value="P:double-strand break repair via homologous recombination"/>
    <property type="evidence" value="ECO:0007669"/>
    <property type="project" value="TreeGrafter"/>
</dbReference>
<dbReference type="EMBL" id="NHYE01005448">
    <property type="protein sequence ID" value="PPQ72610.1"/>
    <property type="molecule type" value="Genomic_DNA"/>
</dbReference>
<dbReference type="Pfam" id="PF08585">
    <property type="entry name" value="RMI1_N_C"/>
    <property type="match status" value="1"/>
</dbReference>
<protein>
    <recommendedName>
        <fullName evidence="2">RecQ-mediated genome instability protein 1</fullName>
    </recommendedName>
</protein>
<dbReference type="SMART" id="SM01161">
    <property type="entry name" value="DUF1767"/>
    <property type="match status" value="1"/>
</dbReference>
<comment type="caution">
    <text evidence="6">The sequence shown here is derived from an EMBL/GenBank/DDBJ whole genome shotgun (WGS) entry which is preliminary data.</text>
</comment>
<sequence>MPPSQQVVQWLNEHYPKPRVDPEWLDGCVQWLEDDQKLSSVTDFVGFMRQVEVQLLESDLVDSMQHGTGLDPRISTFTGKLQGPPLMVQIMDMTEVGTSAFNLEQVRVAREERILAGEGDVEGDEEGDVEVEGEGPMPKYPRGHLKFILSDGATEFEAFEFRAIPEFAMGTTPLGFKLQLKGTRFHKGMAMLEMSTINLLGGRQAELQAGQLTQLKRGLRVRLGRPLSPEPQENQPINPPANVAPAVVRSPLRDISPPPAPLFPQHEDDIEMEPRRRLPVNSSLNNAPVAGSSKEKKQDRPIAGLPSRQPRTSTGSTSDQSESKTVRKVSAAERATLVYAGSQAQTVTSPYFERSAASGSSKLDFHLDPTGRQAKQTLPDPGLSSHPGDFDFELFDDMDQENAPPAKIDKGKGRADASNSSSKTLSSALGDDNSSDYGMDDSNDFADPAFLEDLAKVEKAALSSGGSVPSSHVSSDPVQAAIGALPARSSPASVKAPPSEVIEIDDSDDEMLGNDDKENEPVATRHVRRRTEDAENPFLSSPGQPSTILSQKRMPMSQKTGKPVILAKKQSDIIDLSESD</sequence>
<dbReference type="Gene3D" id="2.40.50.770">
    <property type="entry name" value="RecQ-mediated genome instability protein Rmi1, C-terminal domain"/>
    <property type="match status" value="1"/>
</dbReference>
<dbReference type="OrthoDB" id="341511at2759"/>
<feature type="region of interest" description="Disordered" evidence="3">
    <location>
        <begin position="482"/>
        <end position="565"/>
    </location>
</feature>
<dbReference type="GO" id="GO:0005198">
    <property type="term" value="F:structural molecule activity"/>
    <property type="evidence" value="ECO:0007669"/>
    <property type="project" value="InterPro"/>
</dbReference>
<evidence type="ECO:0000313" key="7">
    <source>
        <dbReference type="Proteomes" id="UP000284706"/>
    </source>
</evidence>
<feature type="compositionally biased region" description="Acidic residues" evidence="3">
    <location>
        <begin position="390"/>
        <end position="400"/>
    </location>
</feature>
<evidence type="ECO:0000256" key="1">
    <source>
        <dbReference type="ARBA" id="ARBA00006395"/>
    </source>
</evidence>